<accession>A0A2P5F3P3</accession>
<dbReference type="Proteomes" id="UP000237000">
    <property type="component" value="Unassembled WGS sequence"/>
</dbReference>
<proteinExistence type="predicted"/>
<comment type="caution">
    <text evidence="1">The sequence shown here is derived from an EMBL/GenBank/DDBJ whole genome shotgun (WGS) entry which is preliminary data.</text>
</comment>
<reference evidence="2" key="1">
    <citation type="submission" date="2016-06" db="EMBL/GenBank/DDBJ databases">
        <title>Parallel loss of symbiosis genes in relatives of nitrogen-fixing non-legume Parasponia.</title>
        <authorList>
            <person name="Van Velzen R."/>
            <person name="Holmer R."/>
            <person name="Bu F."/>
            <person name="Rutten L."/>
            <person name="Van Zeijl A."/>
            <person name="Liu W."/>
            <person name="Santuari L."/>
            <person name="Cao Q."/>
            <person name="Sharma T."/>
            <person name="Shen D."/>
            <person name="Roswanjaya Y."/>
            <person name="Wardhani T."/>
            <person name="Kalhor M.S."/>
            <person name="Jansen J."/>
            <person name="Van den Hoogen J."/>
            <person name="Gungor B."/>
            <person name="Hartog M."/>
            <person name="Hontelez J."/>
            <person name="Verver J."/>
            <person name="Yang W.-C."/>
            <person name="Schijlen E."/>
            <person name="Repin R."/>
            <person name="Schilthuizen M."/>
            <person name="Schranz E."/>
            <person name="Heidstra R."/>
            <person name="Miyata K."/>
            <person name="Fedorova E."/>
            <person name="Kohlen W."/>
            <person name="Bisseling T."/>
            <person name="Smit S."/>
            <person name="Geurts R."/>
        </authorList>
    </citation>
    <scope>NUCLEOTIDE SEQUENCE [LARGE SCALE GENOMIC DNA]</scope>
    <source>
        <strain evidence="2">cv. RG33-2</strain>
    </source>
</reference>
<protein>
    <submittedName>
        <fullName evidence="1">Uncharacterized protein</fullName>
    </submittedName>
</protein>
<sequence>MVFNDPSPSIKAADSFSSKQSVFSFSARANHWQLKDLLCGAALRHEFLTSSPRIYLGFLGILVSGAPVGGGPAFNLETSPHECAIRIMVHNVATWNTTGIVDLSNGCVKYANMER</sequence>
<dbReference type="AlphaFoldDB" id="A0A2P5F3P3"/>
<dbReference type="InParanoid" id="A0A2P5F3P3"/>
<dbReference type="EMBL" id="JXTC01000066">
    <property type="protein sequence ID" value="PON92359.1"/>
    <property type="molecule type" value="Genomic_DNA"/>
</dbReference>
<name>A0A2P5F3P3_TREOI</name>
<keyword evidence="2" id="KW-1185">Reference proteome</keyword>
<evidence type="ECO:0000313" key="2">
    <source>
        <dbReference type="Proteomes" id="UP000237000"/>
    </source>
</evidence>
<organism evidence="1 2">
    <name type="scientific">Trema orientale</name>
    <name type="common">Charcoal tree</name>
    <name type="synonym">Celtis orientalis</name>
    <dbReference type="NCBI Taxonomy" id="63057"/>
    <lineage>
        <taxon>Eukaryota</taxon>
        <taxon>Viridiplantae</taxon>
        <taxon>Streptophyta</taxon>
        <taxon>Embryophyta</taxon>
        <taxon>Tracheophyta</taxon>
        <taxon>Spermatophyta</taxon>
        <taxon>Magnoliopsida</taxon>
        <taxon>eudicotyledons</taxon>
        <taxon>Gunneridae</taxon>
        <taxon>Pentapetalae</taxon>
        <taxon>rosids</taxon>
        <taxon>fabids</taxon>
        <taxon>Rosales</taxon>
        <taxon>Cannabaceae</taxon>
        <taxon>Trema</taxon>
    </lineage>
</organism>
<evidence type="ECO:0000313" key="1">
    <source>
        <dbReference type="EMBL" id="PON92359.1"/>
    </source>
</evidence>
<gene>
    <name evidence="1" type="ORF">TorRG33x02_118640</name>
</gene>